<comment type="caution">
    <text evidence="2">The sequence shown here is derived from an EMBL/GenBank/DDBJ whole genome shotgun (WGS) entry which is preliminary data.</text>
</comment>
<proteinExistence type="predicted"/>
<evidence type="ECO:0000313" key="3">
    <source>
        <dbReference type="Proteomes" id="UP001151760"/>
    </source>
</evidence>
<feature type="compositionally biased region" description="Polar residues" evidence="1">
    <location>
        <begin position="144"/>
        <end position="158"/>
    </location>
</feature>
<evidence type="ECO:0000313" key="2">
    <source>
        <dbReference type="EMBL" id="GJS91834.1"/>
    </source>
</evidence>
<dbReference type="EMBL" id="BQNB010011537">
    <property type="protein sequence ID" value="GJS91834.1"/>
    <property type="molecule type" value="Genomic_DNA"/>
</dbReference>
<organism evidence="2 3">
    <name type="scientific">Tanacetum coccineum</name>
    <dbReference type="NCBI Taxonomy" id="301880"/>
    <lineage>
        <taxon>Eukaryota</taxon>
        <taxon>Viridiplantae</taxon>
        <taxon>Streptophyta</taxon>
        <taxon>Embryophyta</taxon>
        <taxon>Tracheophyta</taxon>
        <taxon>Spermatophyta</taxon>
        <taxon>Magnoliopsida</taxon>
        <taxon>eudicotyledons</taxon>
        <taxon>Gunneridae</taxon>
        <taxon>Pentapetalae</taxon>
        <taxon>asterids</taxon>
        <taxon>campanulids</taxon>
        <taxon>Asterales</taxon>
        <taxon>Asteraceae</taxon>
        <taxon>Asteroideae</taxon>
        <taxon>Anthemideae</taxon>
        <taxon>Anthemidinae</taxon>
        <taxon>Tanacetum</taxon>
    </lineage>
</organism>
<sequence>MPCVTIDVKTPKVSAFEKYAIDVEPIPPRQRSNRNVHHGYLNSLKDTLDTLREIVEEARSELPSDSNLDYACVYTKRSQELLANASASCPKAVNKRDKFIATTPVTKKKRVTFADPLETSGNNTPKHVKQQSVQPTNVPILPSTGVNTATIASGSKPRSNTKKDKTLPAKSVPKKKVEDHPRNNKSKLSKKNRVDSCTSVRSTVCDTNSILLCKTCNECINSDSHDKCVDKSLKFSEPTPVRKIWRVKQVKQTWQPTGKLFTTVGHHWKPTGRTFPLGAQCPLTRKTTPKVVPVKIWKPTGRIIPLRGQCPLTRPTALTSDVVLADPQAHHAPVDYNIVCSNQLDPNIDWGSNVSNSPFSSVFKCRSYNSSFDTMTDIDVNAPAELAPTMAPPTSTDDQIPPHIRWVPIGKSNCYLDVNRPQSNPIFKIAVDLLKHTNFFLAFTASSAIPAIYIQQFCDTIRYYKITGGYKCQLDKQWFDLSKDTLRDALRITQIDKNNAFSSPPTPDALIKFVNDLGYPKVVRHLSDVVTNNMFQPRRELTTIIKLCLTGKTSGFERPRALVLQILWGVINRAHIDYAERM</sequence>
<keyword evidence="3" id="KW-1185">Reference proteome</keyword>
<feature type="compositionally biased region" description="Polar residues" evidence="1">
    <location>
        <begin position="119"/>
        <end position="137"/>
    </location>
</feature>
<evidence type="ECO:0000256" key="1">
    <source>
        <dbReference type="SAM" id="MobiDB-lite"/>
    </source>
</evidence>
<protein>
    <submittedName>
        <fullName evidence="2">Uncharacterized protein</fullName>
    </submittedName>
</protein>
<gene>
    <name evidence="2" type="ORF">Tco_0774470</name>
</gene>
<reference evidence="2" key="1">
    <citation type="journal article" date="2022" name="Int. J. Mol. Sci.">
        <title>Draft Genome of Tanacetum Coccineum: Genomic Comparison of Closely Related Tanacetum-Family Plants.</title>
        <authorList>
            <person name="Yamashiro T."/>
            <person name="Shiraishi A."/>
            <person name="Nakayama K."/>
            <person name="Satake H."/>
        </authorList>
    </citation>
    <scope>NUCLEOTIDE SEQUENCE</scope>
</reference>
<dbReference type="Proteomes" id="UP001151760">
    <property type="component" value="Unassembled WGS sequence"/>
</dbReference>
<name>A0ABQ4ZNK4_9ASTR</name>
<reference evidence="2" key="2">
    <citation type="submission" date="2022-01" db="EMBL/GenBank/DDBJ databases">
        <authorList>
            <person name="Yamashiro T."/>
            <person name="Shiraishi A."/>
            <person name="Satake H."/>
            <person name="Nakayama K."/>
        </authorList>
    </citation>
    <scope>NUCLEOTIDE SEQUENCE</scope>
</reference>
<accession>A0ABQ4ZNK4</accession>
<feature type="region of interest" description="Disordered" evidence="1">
    <location>
        <begin position="112"/>
        <end position="193"/>
    </location>
</feature>